<dbReference type="Pfam" id="PF04376">
    <property type="entry name" value="ATE_N"/>
    <property type="match status" value="1"/>
</dbReference>
<evidence type="ECO:0000259" key="1">
    <source>
        <dbReference type="Pfam" id="PF04376"/>
    </source>
</evidence>
<dbReference type="PANTHER" id="PTHR21367">
    <property type="entry name" value="ARGININE-TRNA-PROTEIN TRANSFERASE 1"/>
    <property type="match status" value="1"/>
</dbReference>
<dbReference type="AlphaFoldDB" id="A0A3P6U3K2"/>
<dbReference type="GO" id="GO:0005737">
    <property type="term" value="C:cytoplasm"/>
    <property type="evidence" value="ECO:0007669"/>
    <property type="project" value="TreeGrafter"/>
</dbReference>
<dbReference type="GO" id="GO:0004057">
    <property type="term" value="F:arginyl-tRNA--protein transferase activity"/>
    <property type="evidence" value="ECO:0007669"/>
    <property type="project" value="InterPro"/>
</dbReference>
<reference evidence="2 3" key="1">
    <citation type="submission" date="2018-11" db="EMBL/GenBank/DDBJ databases">
        <authorList>
            <consortium name="Pathogen Informatics"/>
        </authorList>
    </citation>
    <scope>NUCLEOTIDE SEQUENCE [LARGE SCALE GENOMIC DNA]</scope>
</reference>
<dbReference type="PANTHER" id="PTHR21367:SF1">
    <property type="entry name" value="ARGINYL-TRNA--PROTEIN TRANSFERASE 1"/>
    <property type="match status" value="1"/>
</dbReference>
<proteinExistence type="predicted"/>
<sequence>MTAEKLTVADFEALIERGWRRSGYSCYQPTNSINCCPCYAIRCDAQAFKPSRSQRRVLTDMVNFLNTGKKNDGERLTSTRVAEEDPLLAEIKHSYTSVEGDTCAKFCKSCLSYAETG</sequence>
<name>A0A3P6U3K2_DIBLA</name>
<evidence type="ECO:0000313" key="3">
    <source>
        <dbReference type="Proteomes" id="UP000281553"/>
    </source>
</evidence>
<gene>
    <name evidence="2" type="ORF">DILT_LOCUS4240</name>
</gene>
<dbReference type="Proteomes" id="UP000281553">
    <property type="component" value="Unassembled WGS sequence"/>
</dbReference>
<dbReference type="EMBL" id="UYRU01045100">
    <property type="protein sequence ID" value="VDK88595.1"/>
    <property type="molecule type" value="Genomic_DNA"/>
</dbReference>
<protein>
    <recommendedName>
        <fullName evidence="1">N-end aminoacyl transferase N-terminal domain-containing protein</fullName>
    </recommendedName>
</protein>
<dbReference type="InterPro" id="IPR030700">
    <property type="entry name" value="N-end_Aminoacyl_Trfase"/>
</dbReference>
<dbReference type="OrthoDB" id="6282733at2759"/>
<organism evidence="2 3">
    <name type="scientific">Dibothriocephalus latus</name>
    <name type="common">Fish tapeworm</name>
    <name type="synonym">Diphyllobothrium latum</name>
    <dbReference type="NCBI Taxonomy" id="60516"/>
    <lineage>
        <taxon>Eukaryota</taxon>
        <taxon>Metazoa</taxon>
        <taxon>Spiralia</taxon>
        <taxon>Lophotrochozoa</taxon>
        <taxon>Platyhelminthes</taxon>
        <taxon>Cestoda</taxon>
        <taxon>Eucestoda</taxon>
        <taxon>Diphyllobothriidea</taxon>
        <taxon>Diphyllobothriidae</taxon>
        <taxon>Dibothriocephalus</taxon>
    </lineage>
</organism>
<accession>A0A3P6U3K2</accession>
<keyword evidence="3" id="KW-1185">Reference proteome</keyword>
<dbReference type="InterPro" id="IPR007471">
    <property type="entry name" value="N-end_Aminoacyl_Trfase_N"/>
</dbReference>
<evidence type="ECO:0000313" key="2">
    <source>
        <dbReference type="EMBL" id="VDK88595.1"/>
    </source>
</evidence>
<feature type="domain" description="N-end aminoacyl transferase N-terminal" evidence="1">
    <location>
        <begin position="5"/>
        <end position="56"/>
    </location>
</feature>